<dbReference type="SUPFAM" id="SSF52540">
    <property type="entry name" value="P-loop containing nucleoside triphosphate hydrolases"/>
    <property type="match status" value="1"/>
</dbReference>
<dbReference type="FunFam" id="3.30.450.90:FF:000001">
    <property type="entry name" value="Type II secretion system ATPase GspE"/>
    <property type="match status" value="1"/>
</dbReference>
<dbReference type="Gene3D" id="3.30.300.160">
    <property type="entry name" value="Type II secretion system, protein E, N-terminal domain"/>
    <property type="match status" value="1"/>
</dbReference>
<dbReference type="CDD" id="cd01129">
    <property type="entry name" value="PulE-GspE-like"/>
    <property type="match status" value="1"/>
</dbReference>
<gene>
    <name evidence="5" type="ORF">SAMN02745716_1637</name>
</gene>
<dbReference type="Proteomes" id="UP000222056">
    <property type="component" value="Unassembled WGS sequence"/>
</dbReference>
<keyword evidence="6" id="KW-1185">Reference proteome</keyword>
<dbReference type="EMBL" id="FNWJ01000002">
    <property type="protein sequence ID" value="SEH14452.1"/>
    <property type="molecule type" value="Genomic_DNA"/>
</dbReference>
<evidence type="ECO:0000256" key="2">
    <source>
        <dbReference type="ARBA" id="ARBA00022741"/>
    </source>
</evidence>
<dbReference type="SUPFAM" id="SSF160246">
    <property type="entry name" value="EspE N-terminal domain-like"/>
    <property type="match status" value="1"/>
</dbReference>
<dbReference type="STRING" id="29539.SAMN02745716_1637"/>
<dbReference type="InterPro" id="IPR037257">
    <property type="entry name" value="T2SS_E_N_sf"/>
</dbReference>
<dbReference type="InterPro" id="IPR001482">
    <property type="entry name" value="T2SS/T4SS_dom"/>
</dbReference>
<evidence type="ECO:0000256" key="1">
    <source>
        <dbReference type="ARBA" id="ARBA00006611"/>
    </source>
</evidence>
<keyword evidence="3" id="KW-0067">ATP-binding</keyword>
<dbReference type="InterPro" id="IPR007831">
    <property type="entry name" value="T2SS_GspE_N"/>
</dbReference>
<evidence type="ECO:0000256" key="3">
    <source>
        <dbReference type="ARBA" id="ARBA00022840"/>
    </source>
</evidence>
<dbReference type="GO" id="GO:0016887">
    <property type="term" value="F:ATP hydrolysis activity"/>
    <property type="evidence" value="ECO:0007669"/>
    <property type="project" value="TreeGrafter"/>
</dbReference>
<dbReference type="GO" id="GO:0005524">
    <property type="term" value="F:ATP binding"/>
    <property type="evidence" value="ECO:0007669"/>
    <property type="project" value="UniProtKB-KW"/>
</dbReference>
<dbReference type="SMART" id="SM00382">
    <property type="entry name" value="AAA"/>
    <property type="match status" value="1"/>
</dbReference>
<organism evidence="5 6">
    <name type="scientific">Thermoleophilum album</name>
    <dbReference type="NCBI Taxonomy" id="29539"/>
    <lineage>
        <taxon>Bacteria</taxon>
        <taxon>Bacillati</taxon>
        <taxon>Actinomycetota</taxon>
        <taxon>Thermoleophilia</taxon>
        <taxon>Thermoleophilales</taxon>
        <taxon>Thermoleophilaceae</taxon>
        <taxon>Thermoleophilum</taxon>
    </lineage>
</organism>
<dbReference type="FunFam" id="3.40.50.300:FF:000398">
    <property type="entry name" value="Type IV pilus assembly ATPase PilB"/>
    <property type="match status" value="1"/>
</dbReference>
<dbReference type="Gene3D" id="3.40.50.300">
    <property type="entry name" value="P-loop containing nucleotide triphosphate hydrolases"/>
    <property type="match status" value="1"/>
</dbReference>
<dbReference type="InterPro" id="IPR027417">
    <property type="entry name" value="P-loop_NTPase"/>
</dbReference>
<evidence type="ECO:0000313" key="6">
    <source>
        <dbReference type="Proteomes" id="UP000222056"/>
    </source>
</evidence>
<dbReference type="InterPro" id="IPR003593">
    <property type="entry name" value="AAA+_ATPase"/>
</dbReference>
<dbReference type="GO" id="GO:0005886">
    <property type="term" value="C:plasma membrane"/>
    <property type="evidence" value="ECO:0007669"/>
    <property type="project" value="TreeGrafter"/>
</dbReference>
<dbReference type="PANTHER" id="PTHR30258:SF2">
    <property type="entry name" value="COMG OPERON PROTEIN 1"/>
    <property type="match status" value="1"/>
</dbReference>
<evidence type="ECO:0000313" key="5">
    <source>
        <dbReference type="EMBL" id="SEH14452.1"/>
    </source>
</evidence>
<accession>A0A1H6FVI7</accession>
<feature type="domain" description="Bacterial type II secretion system protein E" evidence="4">
    <location>
        <begin position="367"/>
        <end position="381"/>
    </location>
</feature>
<dbReference type="PROSITE" id="PS00662">
    <property type="entry name" value="T2SP_E"/>
    <property type="match status" value="1"/>
</dbReference>
<dbReference type="Pfam" id="PF00437">
    <property type="entry name" value="T2SSE"/>
    <property type="match status" value="1"/>
</dbReference>
<comment type="similarity">
    <text evidence="1">Belongs to the GSP E family.</text>
</comment>
<reference evidence="6" key="1">
    <citation type="submission" date="2016-10" db="EMBL/GenBank/DDBJ databases">
        <authorList>
            <person name="Varghese N."/>
            <person name="Submissions S."/>
        </authorList>
    </citation>
    <scope>NUCLEOTIDE SEQUENCE [LARGE SCALE GENOMIC DNA]</scope>
    <source>
        <strain evidence="6">ATCC 35263</strain>
    </source>
</reference>
<dbReference type="PANTHER" id="PTHR30258">
    <property type="entry name" value="TYPE II SECRETION SYSTEM PROTEIN GSPE-RELATED"/>
    <property type="match status" value="1"/>
</dbReference>
<sequence length="547" mass="59211">MVALGLADEATVRKCVERAQAERRPLGAVLLEEGVVDERGLARALAERNRLPYVDFNEFDVDWGAANLIDAAHARRMRAVPIAFWDEGTLLVAVADPANLPALDEIELTTGLRTKRAIAAAGEIDALLAQLSSAESAVAEIESDESRDREELGEVIELRDSAAEAPVVRLVNSVITDAVERGASDVHFEPSGGDMRVRLRIDGVVRDSTTIPRALVPGVISRLKIMAELDISERRLPQDGRISLSVGGRQVDLRVATLPVARGEAVVLRVLDQRRALVELDQLGLAEEDRESLERALRLGHGAILATGPTGSGKTTTLYAALNLLNQPERTIVTIEDPVEYEIDGIKQVPVNLKAGLTFARGLRAIVRADPDVVMVGEIRDRETAHIAIEAALTGHLVLSTLHANDAATAAARLIEMGIEPFLVASSLECVVAQRLVRRLCDCKQPLRLTRKVLRENGFGQVGPIDAYGPGSCVRCGGTGYRGRVGLFELLRFDDDLRALVLERASADRLRRAGRARGMRTLRDDALAKVRDGTTSLEEALRALGSA</sequence>
<dbReference type="Pfam" id="PF05157">
    <property type="entry name" value="MshEN"/>
    <property type="match status" value="1"/>
</dbReference>
<dbReference type="Gene3D" id="3.30.450.90">
    <property type="match status" value="1"/>
</dbReference>
<dbReference type="AlphaFoldDB" id="A0A1H6FVI7"/>
<keyword evidence="2" id="KW-0547">Nucleotide-binding</keyword>
<protein>
    <submittedName>
        <fullName evidence="5">Type IV pilus assembly protein PilB</fullName>
    </submittedName>
</protein>
<name>A0A1H6FVI7_THEAL</name>
<evidence type="ECO:0000259" key="4">
    <source>
        <dbReference type="PROSITE" id="PS00662"/>
    </source>
</evidence>
<proteinExistence type="inferred from homology"/>